<proteinExistence type="predicted"/>
<dbReference type="Pfam" id="PF13828">
    <property type="entry name" value="DUF4190"/>
    <property type="match status" value="1"/>
</dbReference>
<gene>
    <name evidence="4" type="ORF">E4M00_02415</name>
</gene>
<evidence type="ECO:0000313" key="4">
    <source>
        <dbReference type="EMBL" id="TFW00065.1"/>
    </source>
</evidence>
<sequence length="134" mass="13824">MTDVNQPPADAAGGPTIPPAAQPEAAPAYSPPPPPAQAPTYAQQPAYGQPYPAQPKWNVLSILSFILSIVGISLVGIVLGHIGLSQVKKTGEQGRGFAIAGLILGYLGILAGIILFFAVLVPLFFFAAANGDQY</sequence>
<organism evidence="4 5">
    <name type="scientific">Orlajensenia leifsoniae</name>
    <dbReference type="NCBI Taxonomy" id="2561933"/>
    <lineage>
        <taxon>Bacteria</taxon>
        <taxon>Bacillati</taxon>
        <taxon>Actinomycetota</taxon>
        <taxon>Actinomycetes</taxon>
        <taxon>Micrococcales</taxon>
        <taxon>Microbacteriaceae</taxon>
        <taxon>Orlajensenia</taxon>
    </lineage>
</organism>
<feature type="region of interest" description="Disordered" evidence="1">
    <location>
        <begin position="1"/>
        <end position="47"/>
    </location>
</feature>
<dbReference type="RefSeq" id="WP_135118935.1">
    <property type="nucleotide sequence ID" value="NZ_SPQZ01000001.1"/>
</dbReference>
<protein>
    <submittedName>
        <fullName evidence="4">DUF4190 domain-containing protein</fullName>
    </submittedName>
</protein>
<feature type="transmembrane region" description="Helical" evidence="2">
    <location>
        <begin position="59"/>
        <end position="84"/>
    </location>
</feature>
<accession>A0A4Y9R631</accession>
<evidence type="ECO:0000256" key="1">
    <source>
        <dbReference type="SAM" id="MobiDB-lite"/>
    </source>
</evidence>
<dbReference type="InterPro" id="IPR025241">
    <property type="entry name" value="DUF4190"/>
</dbReference>
<keyword evidence="2" id="KW-0472">Membrane</keyword>
<feature type="transmembrane region" description="Helical" evidence="2">
    <location>
        <begin position="96"/>
        <end position="129"/>
    </location>
</feature>
<reference evidence="4 5" key="1">
    <citation type="journal article" date="2018" name="J. Microbiol.">
        <title>Leifsonia flava sp. nov., a novel actinobacterium isolated from the rhizosphere of Aquilegia viridiflora.</title>
        <authorList>
            <person name="Cai Y."/>
            <person name="Tao W.Z."/>
            <person name="Ma Y.J."/>
            <person name="Cheng J."/>
            <person name="Zhang M.Y."/>
            <person name="Zhang Y.X."/>
        </authorList>
    </citation>
    <scope>NUCLEOTIDE SEQUENCE [LARGE SCALE GENOMIC DNA]</scope>
    <source>
        <strain evidence="4 5">SYP-B2174</strain>
    </source>
</reference>
<dbReference type="Proteomes" id="UP000298127">
    <property type="component" value="Unassembled WGS sequence"/>
</dbReference>
<keyword evidence="2" id="KW-0812">Transmembrane</keyword>
<evidence type="ECO:0000313" key="5">
    <source>
        <dbReference type="Proteomes" id="UP000298127"/>
    </source>
</evidence>
<keyword evidence="5" id="KW-1185">Reference proteome</keyword>
<dbReference type="AlphaFoldDB" id="A0A4Y9R631"/>
<evidence type="ECO:0000256" key="2">
    <source>
        <dbReference type="SAM" id="Phobius"/>
    </source>
</evidence>
<keyword evidence="2" id="KW-1133">Transmembrane helix</keyword>
<name>A0A4Y9R631_9MICO</name>
<feature type="compositionally biased region" description="Low complexity" evidence="1">
    <location>
        <begin position="38"/>
        <end position="47"/>
    </location>
</feature>
<dbReference type="EMBL" id="SPQZ01000001">
    <property type="protein sequence ID" value="TFW00065.1"/>
    <property type="molecule type" value="Genomic_DNA"/>
</dbReference>
<evidence type="ECO:0000259" key="3">
    <source>
        <dbReference type="Pfam" id="PF13828"/>
    </source>
</evidence>
<comment type="caution">
    <text evidence="4">The sequence shown here is derived from an EMBL/GenBank/DDBJ whole genome shotgun (WGS) entry which is preliminary data.</text>
</comment>
<feature type="domain" description="DUF4190" evidence="3">
    <location>
        <begin position="60"/>
        <end position="115"/>
    </location>
</feature>